<feature type="domain" description="Cytochrome c7-like" evidence="2">
    <location>
        <begin position="134"/>
        <end position="195"/>
    </location>
</feature>
<gene>
    <name evidence="3" type="ORF">JJ685_12130</name>
</gene>
<keyword evidence="4" id="KW-1185">Reference proteome</keyword>
<accession>A0A937CTR0</accession>
<evidence type="ECO:0000313" key="3">
    <source>
        <dbReference type="EMBL" id="MBL0391878.1"/>
    </source>
</evidence>
<name>A0A937CTR0_9BURK</name>
<dbReference type="AlphaFoldDB" id="A0A937CTR0"/>
<dbReference type="EMBL" id="JAEQNE010000002">
    <property type="protein sequence ID" value="MBL0391878.1"/>
    <property type="molecule type" value="Genomic_DNA"/>
</dbReference>
<dbReference type="InterPro" id="IPR029467">
    <property type="entry name" value="Cyt_c7-like"/>
</dbReference>
<dbReference type="Pfam" id="PF14522">
    <property type="entry name" value="Cytochrome_C7"/>
    <property type="match status" value="1"/>
</dbReference>
<organism evidence="3 4">
    <name type="scientific">Ramlibacter monticola</name>
    <dbReference type="NCBI Taxonomy" id="1926872"/>
    <lineage>
        <taxon>Bacteria</taxon>
        <taxon>Pseudomonadati</taxon>
        <taxon>Pseudomonadota</taxon>
        <taxon>Betaproteobacteria</taxon>
        <taxon>Burkholderiales</taxon>
        <taxon>Comamonadaceae</taxon>
        <taxon>Ramlibacter</taxon>
    </lineage>
</organism>
<dbReference type="InterPro" id="IPR026352">
    <property type="entry name" value="Nanowire_3heme"/>
</dbReference>
<dbReference type="Gene3D" id="3.90.10.10">
    <property type="entry name" value="Cytochrome C3"/>
    <property type="match status" value="1"/>
</dbReference>
<reference evidence="3 4" key="1">
    <citation type="journal article" date="2017" name="Int. J. Syst. Evol. Microbiol.">
        <title>Ramlibacter monticola sp. nov., isolated from forest soil.</title>
        <authorList>
            <person name="Chaudhary D.K."/>
            <person name="Kim J."/>
        </authorList>
    </citation>
    <scope>NUCLEOTIDE SEQUENCE [LARGE SCALE GENOMIC DNA]</scope>
    <source>
        <strain evidence="3 4">KACC 19175</strain>
    </source>
</reference>
<protein>
    <recommendedName>
        <fullName evidence="2">Cytochrome c7-like domain-containing protein</fullName>
    </recommendedName>
</protein>
<dbReference type="SUPFAM" id="SSF48695">
    <property type="entry name" value="Multiheme cytochromes"/>
    <property type="match status" value="1"/>
</dbReference>
<dbReference type="InterPro" id="IPR036280">
    <property type="entry name" value="Multihaem_cyt_sf"/>
</dbReference>
<evidence type="ECO:0000313" key="4">
    <source>
        <dbReference type="Proteomes" id="UP000599109"/>
    </source>
</evidence>
<evidence type="ECO:0000259" key="2">
    <source>
        <dbReference type="Pfam" id="PF14522"/>
    </source>
</evidence>
<comment type="caution">
    <text evidence="3">The sequence shown here is derived from an EMBL/GenBank/DDBJ whole genome shotgun (WGS) entry which is preliminary data.</text>
</comment>
<evidence type="ECO:0000256" key="1">
    <source>
        <dbReference type="SAM" id="MobiDB-lite"/>
    </source>
</evidence>
<dbReference type="Proteomes" id="UP000599109">
    <property type="component" value="Unassembled WGS sequence"/>
</dbReference>
<dbReference type="NCBIfam" id="TIGR04257">
    <property type="entry name" value="nanowire_3heme"/>
    <property type="match status" value="1"/>
</dbReference>
<proteinExistence type="predicted"/>
<sequence length="205" mass="22163">MVRALQDFFWPGAARPFALAVALVSGALCIVGAAVAQVAPPDWPQDLFGSLPEAPTDAPPPPVLDPANPDHAKLQRPQESFAVLPADGRGKPDWVRALREGLIQPRASVRGEQEAMTLLDLDILMKNTAQMPYVKFPHAAHTPWLACTNCHDGLFVPKAGANPTTMPKILAGESCGVCHSKVAFSAMFTCERCHSVPQPGQQRWW</sequence>
<feature type="region of interest" description="Disordered" evidence="1">
    <location>
        <begin position="46"/>
        <end position="72"/>
    </location>
</feature>
<dbReference type="RefSeq" id="WP_201674480.1">
    <property type="nucleotide sequence ID" value="NZ_JAEQNE010000002.1"/>
</dbReference>